<gene>
    <name evidence="2" type="ORF">KEM10_05425</name>
</gene>
<feature type="signal peptide" evidence="1">
    <location>
        <begin position="1"/>
        <end position="19"/>
    </location>
</feature>
<feature type="chain" id="PRO_5045167597" description="DUF4412 domain-containing protein" evidence="1">
    <location>
        <begin position="20"/>
        <end position="299"/>
    </location>
</feature>
<sequence>MKKLVLVFALMAFSLVSFAQLRYNLEIGEKYGLKQLTIQDITQTVQGMTQNIKNTIGGDLLFTIKSKDGNVYTSDFVFASLIFKMESPMFSMGYDSNDSNQEENEMTKLFKSIVGYSFTMKFNDKGEILEVDGFEKLMEKVKAESGGQASGPIQESLKSQFSDESMKQSLASMLIVYPDGKPKTGLSWNTTIEQSGAMPLISKYNYKISSANSSVVEMEGAGTMATKEGFSQERMGMTQHFDLKGDVTMNAKINAKTGWPITIKQTQDLSGNVSIESAQLPAPMEMPMSIKGESTFSEF</sequence>
<accession>A0ABS5JTE1</accession>
<dbReference type="Pfam" id="PF19777">
    <property type="entry name" value="DUF6263"/>
    <property type="match status" value="1"/>
</dbReference>
<evidence type="ECO:0000313" key="3">
    <source>
        <dbReference type="Proteomes" id="UP000708576"/>
    </source>
</evidence>
<reference evidence="2 3" key="1">
    <citation type="journal article" date="2015" name="Int. J. Syst. Evol. Microbiol.">
        <title>Carboxylicivirga linearis sp. nov., isolated from a sea cucumber culture pond.</title>
        <authorList>
            <person name="Wang F.Q."/>
            <person name="Zhou Y.X."/>
            <person name="Lin X.Z."/>
            <person name="Chen G.J."/>
            <person name="Du Z.J."/>
        </authorList>
    </citation>
    <scope>NUCLEOTIDE SEQUENCE [LARGE SCALE GENOMIC DNA]</scope>
    <source>
        <strain evidence="2 3">FB218</strain>
    </source>
</reference>
<evidence type="ECO:0000256" key="1">
    <source>
        <dbReference type="SAM" id="SignalP"/>
    </source>
</evidence>
<comment type="caution">
    <text evidence="2">The sequence shown here is derived from an EMBL/GenBank/DDBJ whole genome shotgun (WGS) entry which is preliminary data.</text>
</comment>
<dbReference type="RefSeq" id="WP_212214463.1">
    <property type="nucleotide sequence ID" value="NZ_JAGUCO010000002.1"/>
</dbReference>
<dbReference type="Proteomes" id="UP000708576">
    <property type="component" value="Unassembled WGS sequence"/>
</dbReference>
<evidence type="ECO:0000313" key="2">
    <source>
        <dbReference type="EMBL" id="MBS2097711.1"/>
    </source>
</evidence>
<organism evidence="2 3">
    <name type="scientific">Carboxylicivirga linearis</name>
    <dbReference type="NCBI Taxonomy" id="1628157"/>
    <lineage>
        <taxon>Bacteria</taxon>
        <taxon>Pseudomonadati</taxon>
        <taxon>Bacteroidota</taxon>
        <taxon>Bacteroidia</taxon>
        <taxon>Marinilabiliales</taxon>
        <taxon>Marinilabiliaceae</taxon>
        <taxon>Carboxylicivirga</taxon>
    </lineage>
</organism>
<dbReference type="InterPro" id="IPR046230">
    <property type="entry name" value="DUF6263"/>
</dbReference>
<evidence type="ECO:0008006" key="4">
    <source>
        <dbReference type="Google" id="ProtNLM"/>
    </source>
</evidence>
<keyword evidence="3" id="KW-1185">Reference proteome</keyword>
<proteinExistence type="predicted"/>
<keyword evidence="1" id="KW-0732">Signal</keyword>
<protein>
    <recommendedName>
        <fullName evidence="4">DUF4412 domain-containing protein</fullName>
    </recommendedName>
</protein>
<name>A0ABS5JTE1_9BACT</name>
<dbReference type="EMBL" id="JAGUCO010000002">
    <property type="protein sequence ID" value="MBS2097711.1"/>
    <property type="molecule type" value="Genomic_DNA"/>
</dbReference>